<evidence type="ECO:0000313" key="2">
    <source>
        <dbReference type="Proteomes" id="UP000314294"/>
    </source>
</evidence>
<keyword evidence="2" id="KW-1185">Reference proteome</keyword>
<dbReference type="EMBL" id="SRLO01011370">
    <property type="protein sequence ID" value="TNN25911.1"/>
    <property type="molecule type" value="Genomic_DNA"/>
</dbReference>
<name>A0A4Z2EAY7_9TELE</name>
<reference evidence="1 2" key="1">
    <citation type="submission" date="2019-03" db="EMBL/GenBank/DDBJ databases">
        <title>First draft genome of Liparis tanakae, snailfish: a comprehensive survey of snailfish specific genes.</title>
        <authorList>
            <person name="Kim W."/>
            <person name="Song I."/>
            <person name="Jeong J.-H."/>
            <person name="Kim D."/>
            <person name="Kim S."/>
            <person name="Ryu S."/>
            <person name="Song J.Y."/>
            <person name="Lee S.K."/>
        </authorList>
    </citation>
    <scope>NUCLEOTIDE SEQUENCE [LARGE SCALE GENOMIC DNA]</scope>
    <source>
        <tissue evidence="1">Muscle</tissue>
    </source>
</reference>
<gene>
    <name evidence="1" type="primary">Cdhr2_1</name>
    <name evidence="1" type="ORF">EYF80_063953</name>
</gene>
<evidence type="ECO:0000313" key="1">
    <source>
        <dbReference type="EMBL" id="TNN25911.1"/>
    </source>
</evidence>
<accession>A0A4Z2EAY7</accession>
<organism evidence="1 2">
    <name type="scientific">Liparis tanakae</name>
    <name type="common">Tanaka's snailfish</name>
    <dbReference type="NCBI Taxonomy" id="230148"/>
    <lineage>
        <taxon>Eukaryota</taxon>
        <taxon>Metazoa</taxon>
        <taxon>Chordata</taxon>
        <taxon>Craniata</taxon>
        <taxon>Vertebrata</taxon>
        <taxon>Euteleostomi</taxon>
        <taxon>Actinopterygii</taxon>
        <taxon>Neopterygii</taxon>
        <taxon>Teleostei</taxon>
        <taxon>Neoteleostei</taxon>
        <taxon>Acanthomorphata</taxon>
        <taxon>Eupercaria</taxon>
        <taxon>Perciformes</taxon>
        <taxon>Cottioidei</taxon>
        <taxon>Cottales</taxon>
        <taxon>Liparidae</taxon>
        <taxon>Liparis</taxon>
    </lineage>
</organism>
<dbReference type="AlphaFoldDB" id="A0A4Z2EAY7"/>
<protein>
    <submittedName>
        <fullName evidence="1">Cadherin-related family member 2</fullName>
    </submittedName>
</protein>
<dbReference type="Proteomes" id="UP000314294">
    <property type="component" value="Unassembled WGS sequence"/>
</dbReference>
<comment type="caution">
    <text evidence="1">The sequence shown here is derived from an EMBL/GenBank/DDBJ whole genome shotgun (WGS) entry which is preliminary data.</text>
</comment>
<proteinExistence type="predicted"/>
<sequence>MSSLQIFAVDESYQVALVFTKSKSYVEANLKKIIGKLMAATLAAVEIASIGDDEAEPSRASVTTVVVAYFIYSNGTVLTSTQVEKMISVPQHSLGLIELGLADIVSRVLPSSTFLKKHYSLIAGRRFP</sequence>